<dbReference type="PANTHER" id="PTHR32063:SF16">
    <property type="entry name" value="CATION EFFLUX SYSTEM (ACRB_ACRD_ACRF FAMILY)"/>
    <property type="match status" value="1"/>
</dbReference>
<dbReference type="InterPro" id="IPR027463">
    <property type="entry name" value="AcrB_DN_DC_subdom"/>
</dbReference>
<proteinExistence type="predicted"/>
<feature type="transmembrane region" description="Helical" evidence="2">
    <location>
        <begin position="21"/>
        <end position="40"/>
    </location>
</feature>
<dbReference type="Gene3D" id="3.30.70.1440">
    <property type="entry name" value="Multidrug efflux transporter AcrB pore domain"/>
    <property type="match status" value="1"/>
</dbReference>
<feature type="compositionally biased region" description="Basic and acidic residues" evidence="1">
    <location>
        <begin position="524"/>
        <end position="543"/>
    </location>
</feature>
<keyword evidence="2" id="KW-0472">Membrane</keyword>
<name>A0ABM7XER0_9BACT</name>
<dbReference type="PANTHER" id="PTHR32063">
    <property type="match status" value="1"/>
</dbReference>
<feature type="transmembrane region" description="Helical" evidence="2">
    <location>
        <begin position="567"/>
        <end position="588"/>
    </location>
</feature>
<feature type="transmembrane region" description="Helical" evidence="2">
    <location>
        <begin position="373"/>
        <end position="394"/>
    </location>
</feature>
<feature type="transmembrane region" description="Helical" evidence="2">
    <location>
        <begin position="983"/>
        <end position="1003"/>
    </location>
</feature>
<dbReference type="Gene3D" id="1.20.1640.10">
    <property type="entry name" value="Multidrug efflux transporter AcrB transmembrane domain"/>
    <property type="match status" value="2"/>
</dbReference>
<gene>
    <name evidence="3" type="ORF">AMPC_34550</name>
</gene>
<dbReference type="RefSeq" id="WP_248342792.1">
    <property type="nucleotide sequence ID" value="NZ_AP025592.1"/>
</dbReference>
<protein>
    <submittedName>
        <fullName evidence="3">Multidrug transporter AcrB</fullName>
    </submittedName>
</protein>
<evidence type="ECO:0000256" key="2">
    <source>
        <dbReference type="SAM" id="Phobius"/>
    </source>
</evidence>
<dbReference type="Gene3D" id="3.30.2090.10">
    <property type="entry name" value="Multidrug efflux transporter AcrB TolC docking domain, DN and DC subdomains"/>
    <property type="match status" value="2"/>
</dbReference>
<organism evidence="3 4">
    <name type="scientific">Anaeromyxobacter paludicola</name>
    <dbReference type="NCBI Taxonomy" id="2918171"/>
    <lineage>
        <taxon>Bacteria</taxon>
        <taxon>Pseudomonadati</taxon>
        <taxon>Myxococcota</taxon>
        <taxon>Myxococcia</taxon>
        <taxon>Myxococcales</taxon>
        <taxon>Cystobacterineae</taxon>
        <taxon>Anaeromyxobacteraceae</taxon>
        <taxon>Anaeromyxobacter</taxon>
    </lineage>
</organism>
<dbReference type="PRINTS" id="PR00702">
    <property type="entry name" value="ACRIFLAVINRP"/>
</dbReference>
<dbReference type="Gene3D" id="3.30.70.1320">
    <property type="entry name" value="Multidrug efflux transporter AcrB pore domain like"/>
    <property type="match status" value="1"/>
</dbReference>
<evidence type="ECO:0000313" key="3">
    <source>
        <dbReference type="EMBL" id="BDG10342.1"/>
    </source>
</evidence>
<feature type="transmembrane region" description="Helical" evidence="2">
    <location>
        <begin position="348"/>
        <end position="366"/>
    </location>
</feature>
<dbReference type="InterPro" id="IPR001036">
    <property type="entry name" value="Acrflvin-R"/>
</dbReference>
<feature type="transmembrane region" description="Helical" evidence="2">
    <location>
        <begin position="1060"/>
        <end position="1078"/>
    </location>
</feature>
<feature type="transmembrane region" description="Helical" evidence="2">
    <location>
        <begin position="478"/>
        <end position="502"/>
    </location>
</feature>
<dbReference type="Pfam" id="PF00873">
    <property type="entry name" value="ACR_tran"/>
    <property type="match status" value="1"/>
</dbReference>
<dbReference type="Proteomes" id="UP001162734">
    <property type="component" value="Chromosome"/>
</dbReference>
<keyword evidence="4" id="KW-1185">Reference proteome</keyword>
<accession>A0ABM7XER0</accession>
<keyword evidence="2" id="KW-1133">Transmembrane helix</keyword>
<dbReference type="EMBL" id="AP025592">
    <property type="protein sequence ID" value="BDG10342.1"/>
    <property type="molecule type" value="Genomic_DNA"/>
</dbReference>
<evidence type="ECO:0000313" key="4">
    <source>
        <dbReference type="Proteomes" id="UP001162734"/>
    </source>
</evidence>
<dbReference type="SUPFAM" id="SSF82866">
    <property type="entry name" value="Multidrug efflux transporter AcrB transmembrane domain"/>
    <property type="match status" value="2"/>
</dbReference>
<dbReference type="Gene3D" id="3.30.70.1430">
    <property type="entry name" value="Multidrug efflux transporter AcrB pore domain"/>
    <property type="match status" value="2"/>
</dbReference>
<sequence length="1112" mass="119051">MTSAPRRGLAGRIAQAFLTSKLTPLGVVAAILLGAVAVLLTPREEEPQIVVPMVDVIVPFPGAIPREVESQLTTPLERRLWGIPGVEYLYSTSSPGAAFLTVRFKVNEPLEPSLVKVHQELVAHPELLPAGARPPLVRLLTIDDVPFLTLTLHGAPTPPGVLRALGEEVARELADVPETAQVKVLGGARRVVRIEPDPDKLRSLGLSLAELRPALEGASAQLPAGALVDGGRRTEVEARGFVLTASQLRRVVVAVRGGRPLYLEDVARVADGPEPEPAVVLYGEKGSAGFEQAVSITLAKRKGANATALAERVQRKLESLRGRLVPESVKVTVTRNYGETAGEKSNELIEHLLIATFSVIALIALAMGWRAGLVVAVAVPVTLALTLLLTYLFGYTLNRVTLFALIFSIGILVDDAIVVVENVHRHLHLPRGDRSFAATVIEAVDEVGNPTILATFAVIAAILPMAFVRGLMGPYMRPIPVGASVAMIFSLIIAFAVSPWAAMKVFRKEARLPACDPSGLHPADPAREPARPSPEDERRHADAPEGAATRAYRKVMGTLLRSGKARLGFLALVLVLFAGAASLVWFGAVKVKMLPFDNKSEFQVQLDLPAGTAREDALAVGQRLARRLLQEPEVRDVEVHSGVAAPFTFVGMVRHSFLREEAEQVDLQVNLVPKSDRKAQSHAIATRLRPALQELAWPAGARLKIVEIPPGPPVLDTLVAEVYGPSAAERQRIAGEVLAAFQGTRGVVDVDSTLTPTSPRLSLVLDAEKAALHGVQPAAVVQTLAAAGEGDRLGTFHVERGAAQVPVVLQLAPAWRARAEQLLQLTVPGARGAVPLSELVRPVEGRADAPVFHKNLKPVAYVFGDLAGEIESPVYALAALDRKLDALRGQGGEVVPRFGLAHPEETETPSIKWDGEWHITLEVFRDLGLAFAAVLVLIYVLVVGWFESFLVPLVILVPIPLSLIGILPAHGLARAFFTATSMIGFIAGAGIIVRNSIILVDFIELKLREGMALETAVEEAGVVRFRPMLLTASAVLVGSAVMLADPIFQGLAISLMAGEVAATLLSRVAVPVLYYLYARRGRAAELQREAPPPQYSNPLPPMNSRRSEVGGT</sequence>
<reference evidence="4" key="1">
    <citation type="journal article" date="2022" name="Int. J. Syst. Evol. Microbiol.">
        <title>Anaeromyxobacter oryzae sp. nov., Anaeromyxobacter diazotrophicus sp. nov. and Anaeromyxobacter paludicola sp. nov., isolated from paddy soils.</title>
        <authorList>
            <person name="Itoh H."/>
            <person name="Xu Z."/>
            <person name="Mise K."/>
            <person name="Masuda Y."/>
            <person name="Ushijima N."/>
            <person name="Hayakawa C."/>
            <person name="Shiratori Y."/>
            <person name="Senoo K."/>
        </authorList>
    </citation>
    <scope>NUCLEOTIDE SEQUENCE [LARGE SCALE GENOMIC DNA]</scope>
    <source>
        <strain evidence="4">Red630</strain>
    </source>
</reference>
<keyword evidence="2" id="KW-0812">Transmembrane</keyword>
<dbReference type="SUPFAM" id="SSF82693">
    <property type="entry name" value="Multidrug efflux transporter AcrB pore domain, PN1, PN2, PC1 and PC2 subdomains"/>
    <property type="match status" value="3"/>
</dbReference>
<feature type="transmembrane region" description="Helical" evidence="2">
    <location>
        <begin position="400"/>
        <end position="420"/>
    </location>
</feature>
<dbReference type="SUPFAM" id="SSF82714">
    <property type="entry name" value="Multidrug efflux transporter AcrB TolC docking domain, DN and DC subdomains"/>
    <property type="match status" value="2"/>
</dbReference>
<feature type="region of interest" description="Disordered" evidence="1">
    <location>
        <begin position="516"/>
        <end position="546"/>
    </location>
</feature>
<evidence type="ECO:0000256" key="1">
    <source>
        <dbReference type="SAM" id="MobiDB-lite"/>
    </source>
</evidence>
<feature type="region of interest" description="Disordered" evidence="1">
    <location>
        <begin position="1087"/>
        <end position="1112"/>
    </location>
</feature>
<feature type="transmembrane region" description="Helical" evidence="2">
    <location>
        <begin position="927"/>
        <end position="946"/>
    </location>
</feature>
<feature type="transmembrane region" description="Helical" evidence="2">
    <location>
        <begin position="452"/>
        <end position="472"/>
    </location>
</feature>
<feature type="transmembrane region" description="Helical" evidence="2">
    <location>
        <begin position="953"/>
        <end position="977"/>
    </location>
</feature>
<feature type="transmembrane region" description="Helical" evidence="2">
    <location>
        <begin position="1028"/>
        <end position="1048"/>
    </location>
</feature>
<feature type="compositionally biased region" description="Pro residues" evidence="1">
    <location>
        <begin position="1090"/>
        <end position="1101"/>
    </location>
</feature>